<name>A0AAW8JAC3_9GAMM</name>
<protein>
    <submittedName>
        <fullName evidence="2">Glycosyltransferase family 25 protein</fullName>
    </submittedName>
</protein>
<accession>A0AAW8JAC3</accession>
<dbReference type="EMBL" id="JAVIDL010000010">
    <property type="protein sequence ID" value="MDQ8935530.1"/>
    <property type="molecule type" value="Genomic_DNA"/>
</dbReference>
<organism evidence="2 3">
    <name type="scientific">Acinetobacter rudis</name>
    <dbReference type="NCBI Taxonomy" id="632955"/>
    <lineage>
        <taxon>Bacteria</taxon>
        <taxon>Pseudomonadati</taxon>
        <taxon>Pseudomonadota</taxon>
        <taxon>Gammaproteobacteria</taxon>
        <taxon>Moraxellales</taxon>
        <taxon>Moraxellaceae</taxon>
        <taxon>Acinetobacter</taxon>
    </lineage>
</organism>
<comment type="caution">
    <text evidence="2">The sequence shown here is derived from an EMBL/GenBank/DDBJ whole genome shotgun (WGS) entry which is preliminary data.</text>
</comment>
<sequence length="257" mass="29845">MKKYLISIEDVDSPRLYNFFGQTTFKGEIENFKKFGVIGKQLNVEEYFKLAVAGQLKALTPGELGCTLSHLAALRDFLQSEDEYAIVFEDDVIECFPIDLAQLNDLVTSLALKPCFFLSLGGIQFKICDRVRGRYIDTTLMGEKILEVDSDFLENLAYAYAYIVDRKMAELLLDYHQTPKIYDHWQELTNYTQPFSFYACYLFDHPIIANAKHLSYLESERLACGAYAQKKSSYFRYWRRKLKKIFLNKFNGARVPL</sequence>
<dbReference type="CDD" id="cd06532">
    <property type="entry name" value="Glyco_transf_25"/>
    <property type="match status" value="1"/>
</dbReference>
<evidence type="ECO:0000313" key="3">
    <source>
        <dbReference type="Proteomes" id="UP001243844"/>
    </source>
</evidence>
<gene>
    <name evidence="2" type="ORF">RFH47_07290</name>
</gene>
<dbReference type="AlphaFoldDB" id="A0AAW8JAC3"/>
<reference evidence="2" key="1">
    <citation type="submission" date="2023-08" db="EMBL/GenBank/DDBJ databases">
        <title>Emergence of clinically-relevant ST2 carbapenem-resistant Acinetobacter baumannii strains in hospital sewages in Zhejiang, East of China.</title>
        <authorList>
            <person name="Kaichao C."/>
            <person name="Zhang R."/>
        </authorList>
    </citation>
    <scope>NUCLEOTIDE SEQUENCE</scope>
    <source>
        <strain evidence="2">M-RB-37</strain>
    </source>
</reference>
<feature type="domain" description="Glycosyl transferase family 25" evidence="1">
    <location>
        <begin position="47"/>
        <end position="178"/>
    </location>
</feature>
<evidence type="ECO:0000259" key="1">
    <source>
        <dbReference type="Pfam" id="PF01755"/>
    </source>
</evidence>
<evidence type="ECO:0000313" key="2">
    <source>
        <dbReference type="EMBL" id="MDQ8935530.1"/>
    </source>
</evidence>
<dbReference type="Pfam" id="PF01755">
    <property type="entry name" value="Glyco_transf_25"/>
    <property type="match status" value="1"/>
</dbReference>
<dbReference type="Proteomes" id="UP001243844">
    <property type="component" value="Unassembled WGS sequence"/>
</dbReference>
<dbReference type="InterPro" id="IPR002654">
    <property type="entry name" value="Glyco_trans_25"/>
</dbReference>
<proteinExistence type="predicted"/>
<dbReference type="RefSeq" id="WP_308981247.1">
    <property type="nucleotide sequence ID" value="NZ_JAVIDL010000010.1"/>
</dbReference>